<reference evidence="1" key="1">
    <citation type="submission" date="2022-10" db="EMBL/GenBank/DDBJ databases">
        <title>The complete genomes of actinobacterial strains from the NBC collection.</title>
        <authorList>
            <person name="Joergensen T.S."/>
            <person name="Alvarez Arevalo M."/>
            <person name="Sterndorff E.B."/>
            <person name="Faurdal D."/>
            <person name="Vuksanovic O."/>
            <person name="Mourched A.-S."/>
            <person name="Charusanti P."/>
            <person name="Shaw S."/>
            <person name="Blin K."/>
            <person name="Weber T."/>
        </authorList>
    </citation>
    <scope>NUCLEOTIDE SEQUENCE</scope>
    <source>
        <strain evidence="1">NBC_00222</strain>
    </source>
</reference>
<evidence type="ECO:0000313" key="1">
    <source>
        <dbReference type="EMBL" id="WUQ88561.1"/>
    </source>
</evidence>
<proteinExistence type="predicted"/>
<keyword evidence="2" id="KW-1185">Reference proteome</keyword>
<dbReference type="Proteomes" id="UP001432222">
    <property type="component" value="Chromosome"/>
</dbReference>
<dbReference type="RefSeq" id="WP_328959108.1">
    <property type="nucleotide sequence ID" value="NZ_CP108110.1"/>
</dbReference>
<gene>
    <name evidence="1" type="ORF">OHA16_39555</name>
</gene>
<organism evidence="1 2">
    <name type="scientific">Kitasatospora purpeofusca</name>
    <dbReference type="NCBI Taxonomy" id="67352"/>
    <lineage>
        <taxon>Bacteria</taxon>
        <taxon>Bacillati</taxon>
        <taxon>Actinomycetota</taxon>
        <taxon>Actinomycetes</taxon>
        <taxon>Kitasatosporales</taxon>
        <taxon>Streptomycetaceae</taxon>
        <taxon>Kitasatospora</taxon>
    </lineage>
</organism>
<dbReference type="EMBL" id="CP108110">
    <property type="protein sequence ID" value="WUQ88561.1"/>
    <property type="molecule type" value="Genomic_DNA"/>
</dbReference>
<name>A0ABZ1UEA5_9ACTN</name>
<evidence type="ECO:0000313" key="2">
    <source>
        <dbReference type="Proteomes" id="UP001432222"/>
    </source>
</evidence>
<sequence>MRIELHIGRLVLEGVTPHDSAVLRAALESELGALLSRDPLTPRQDHHLHRATTPPVCAAADPAAFGRQIARAVHGSLHRGTQRKADHPS</sequence>
<accession>A0ABZ1UEA5</accession>
<protein>
    <submittedName>
        <fullName evidence="1">Uncharacterized protein</fullName>
    </submittedName>
</protein>